<dbReference type="SUPFAM" id="SSF53756">
    <property type="entry name" value="UDP-Glycosyltransferase/glycogen phosphorylase"/>
    <property type="match status" value="1"/>
</dbReference>
<dbReference type="AlphaFoldDB" id="A0A552X6G3"/>
<organism evidence="2 3">
    <name type="scientific">Aliidiomarina halalkaliphila</name>
    <dbReference type="NCBI Taxonomy" id="2593535"/>
    <lineage>
        <taxon>Bacteria</taxon>
        <taxon>Pseudomonadati</taxon>
        <taxon>Pseudomonadota</taxon>
        <taxon>Gammaproteobacteria</taxon>
        <taxon>Alteromonadales</taxon>
        <taxon>Idiomarinaceae</taxon>
        <taxon>Aliidiomarina</taxon>
    </lineage>
</organism>
<keyword evidence="2" id="KW-0808">Transferase</keyword>
<evidence type="ECO:0000313" key="3">
    <source>
        <dbReference type="Proteomes" id="UP000320359"/>
    </source>
</evidence>
<evidence type="ECO:0000259" key="1">
    <source>
        <dbReference type="Pfam" id="PF13439"/>
    </source>
</evidence>
<sequence>MKIAHIILTSSFAGSERYAVSLANLQAEAGHEVHLILHRRARLNPVNPITPRVGELVHVHYVSGLPPIARWHTRKILRRLKPDVAHGHLSNACKSLHPMKGELTRIGSLHIHYKAQQHAKLDGLIAIAPWQILHMPERMRQRTKHVDNWIAPVDIDPEARRRIRAEIGVADDEILIGTVGRLEPSKDQMNLVRSFRRAEINGARLAIVGHGREMRRLKKAAAGTVIFPGYVTNVREWMSAFDVFVNTAHSEPFGLVFLEAMQMGLPILATRTQGALHLCERQRAAGDPEFVQPLLPIGDSLALQSALIQQVKRCKTNGCPRIDYGMSKYAPEPSLNAITNLYTTTTPQG</sequence>
<dbReference type="InterPro" id="IPR028098">
    <property type="entry name" value="Glyco_trans_4-like_N"/>
</dbReference>
<proteinExistence type="predicted"/>
<keyword evidence="3" id="KW-1185">Reference proteome</keyword>
<dbReference type="Pfam" id="PF13692">
    <property type="entry name" value="Glyco_trans_1_4"/>
    <property type="match status" value="1"/>
</dbReference>
<dbReference type="Proteomes" id="UP000320359">
    <property type="component" value="Unassembled WGS sequence"/>
</dbReference>
<accession>A0A552X6G3</accession>
<dbReference type="PANTHER" id="PTHR12526">
    <property type="entry name" value="GLYCOSYLTRANSFERASE"/>
    <property type="match status" value="1"/>
</dbReference>
<dbReference type="GO" id="GO:0016757">
    <property type="term" value="F:glycosyltransferase activity"/>
    <property type="evidence" value="ECO:0007669"/>
    <property type="project" value="UniProtKB-ARBA"/>
</dbReference>
<comment type="caution">
    <text evidence="2">The sequence shown here is derived from an EMBL/GenBank/DDBJ whole genome shotgun (WGS) entry which is preliminary data.</text>
</comment>
<dbReference type="OrthoDB" id="9768937at2"/>
<dbReference type="PANTHER" id="PTHR12526:SF630">
    <property type="entry name" value="GLYCOSYLTRANSFERASE"/>
    <property type="match status" value="1"/>
</dbReference>
<gene>
    <name evidence="2" type="ORF">FM042_04785</name>
</gene>
<dbReference type="RefSeq" id="WP_143234840.1">
    <property type="nucleotide sequence ID" value="NZ_VJWL01000001.1"/>
</dbReference>
<feature type="domain" description="Glycosyltransferase subfamily 4-like N-terminal" evidence="1">
    <location>
        <begin position="14"/>
        <end position="169"/>
    </location>
</feature>
<evidence type="ECO:0000313" key="2">
    <source>
        <dbReference type="EMBL" id="TRW50153.1"/>
    </source>
</evidence>
<name>A0A552X6G3_9GAMM</name>
<reference evidence="2 3" key="1">
    <citation type="submission" date="2019-07" db="EMBL/GenBank/DDBJ databases">
        <authorList>
            <person name="Yang M."/>
            <person name="Zhao D."/>
            <person name="Xiang H."/>
        </authorList>
    </citation>
    <scope>NUCLEOTIDE SEQUENCE [LARGE SCALE GENOMIC DNA]</scope>
    <source>
        <strain evidence="2 3">IM1326</strain>
    </source>
</reference>
<dbReference type="EMBL" id="VJWL01000001">
    <property type="protein sequence ID" value="TRW50153.1"/>
    <property type="molecule type" value="Genomic_DNA"/>
</dbReference>
<protein>
    <submittedName>
        <fullName evidence="2">Glycosyltransferase</fullName>
    </submittedName>
</protein>
<dbReference type="Pfam" id="PF13439">
    <property type="entry name" value="Glyco_transf_4"/>
    <property type="match status" value="1"/>
</dbReference>
<dbReference type="Gene3D" id="3.40.50.2000">
    <property type="entry name" value="Glycogen Phosphorylase B"/>
    <property type="match status" value="2"/>
</dbReference>